<dbReference type="Proteomes" id="UP000306324">
    <property type="component" value="Unassembled WGS sequence"/>
</dbReference>
<sequence>MPKGVEHSLQPADQTAYYDVPSSLMPKGVEHLCTPANRIGCRVCAVIFDAERR</sequence>
<dbReference type="AlphaFoldDB" id="A0A5S4EM53"/>
<gene>
    <name evidence="1" type="ORF">ACCUM_4317</name>
</gene>
<name>A0A5S4EM53_9PROT</name>
<dbReference type="EMBL" id="SWAD01000050">
    <property type="protein sequence ID" value="TMQ76467.1"/>
    <property type="molecule type" value="Genomic_DNA"/>
</dbReference>
<reference evidence="1 2" key="1">
    <citation type="submission" date="2019-04" db="EMBL/GenBank/DDBJ databases">
        <title>A novel phosphate-accumulating bacterium identified in bioreactor for phosphate removal from wastewater.</title>
        <authorList>
            <person name="Kotlyarov R.Y."/>
            <person name="Beletsky A.V."/>
            <person name="Kallistova A.Y."/>
            <person name="Dorofeev A.G."/>
            <person name="Nikolaev Y.Y."/>
            <person name="Pimenov N.V."/>
            <person name="Ravin N.V."/>
            <person name="Mardanov A.V."/>
        </authorList>
    </citation>
    <scope>NUCLEOTIDE SEQUENCE [LARGE SCALE GENOMIC DNA]</scope>
    <source>
        <strain evidence="1 2">Bin19</strain>
    </source>
</reference>
<organism evidence="1 2">
    <name type="scientific">Candidatus Accumulibacter phosphatis</name>
    <dbReference type="NCBI Taxonomy" id="327160"/>
    <lineage>
        <taxon>Bacteria</taxon>
        <taxon>Pseudomonadati</taxon>
        <taxon>Pseudomonadota</taxon>
        <taxon>Betaproteobacteria</taxon>
        <taxon>Candidatus Accumulibacter</taxon>
    </lineage>
</organism>
<evidence type="ECO:0000313" key="2">
    <source>
        <dbReference type="Proteomes" id="UP000306324"/>
    </source>
</evidence>
<evidence type="ECO:0000313" key="1">
    <source>
        <dbReference type="EMBL" id="TMQ76467.1"/>
    </source>
</evidence>
<comment type="caution">
    <text evidence="1">The sequence shown here is derived from an EMBL/GenBank/DDBJ whole genome shotgun (WGS) entry which is preliminary data.</text>
</comment>
<accession>A0A5S4EM53</accession>
<protein>
    <submittedName>
        <fullName evidence="1">Uncharacterized protein</fullName>
    </submittedName>
</protein>
<proteinExistence type="predicted"/>
<keyword evidence="2" id="KW-1185">Reference proteome</keyword>